<accession>A0ABP6UXA9</accession>
<reference evidence="2" key="1">
    <citation type="journal article" date="2019" name="Int. J. Syst. Evol. Microbiol.">
        <title>The Global Catalogue of Microorganisms (GCM) 10K type strain sequencing project: providing services to taxonomists for standard genome sequencing and annotation.</title>
        <authorList>
            <consortium name="The Broad Institute Genomics Platform"/>
            <consortium name="The Broad Institute Genome Sequencing Center for Infectious Disease"/>
            <person name="Wu L."/>
            <person name="Ma J."/>
        </authorList>
    </citation>
    <scope>NUCLEOTIDE SEQUENCE [LARGE SCALE GENOMIC DNA]</scope>
    <source>
        <strain evidence="2">JCM 17106</strain>
    </source>
</reference>
<evidence type="ECO:0000313" key="1">
    <source>
        <dbReference type="EMBL" id="GAA3521644.1"/>
    </source>
</evidence>
<dbReference type="InterPro" id="IPR046732">
    <property type="entry name" value="DUF6624"/>
</dbReference>
<proteinExistence type="predicted"/>
<keyword evidence="2" id="KW-1185">Reference proteome</keyword>
<comment type="caution">
    <text evidence="1">The sequence shown here is derived from an EMBL/GenBank/DDBJ whole genome shotgun (WGS) entry which is preliminary data.</text>
</comment>
<dbReference type="RefSeq" id="WP_344930527.1">
    <property type="nucleotide sequence ID" value="NZ_BAABCW010000026.1"/>
</dbReference>
<protein>
    <submittedName>
        <fullName evidence="1">Uncharacterized protein</fullName>
    </submittedName>
</protein>
<name>A0ABP6UXA9_9FLAO</name>
<gene>
    <name evidence="1" type="ORF">GCM10022393_40080</name>
</gene>
<dbReference type="EMBL" id="BAABCW010000026">
    <property type="protein sequence ID" value="GAA3521644.1"/>
    <property type="molecule type" value="Genomic_DNA"/>
</dbReference>
<evidence type="ECO:0000313" key="2">
    <source>
        <dbReference type="Proteomes" id="UP001500459"/>
    </source>
</evidence>
<sequence>MKYLFTILYFFVVTSLFSQTSFHFEIPTKKQLDSLKTELETIFMKDQTFRRIYIEAEKKLGKDSDAYEYFWEVVEAQDKILEKEVTNIIDTYGWLGISQIGRLANTALWGVLQHGSITSKEKYASLLKNSVLKKESQSIHYARLIDRMLINSNKAQLYGTQINYDNEEPVFYEISQPEFVDKRRKKIGLSTIKEYAKSRKIEWTITQKKRNK</sequence>
<dbReference type="Pfam" id="PF20329">
    <property type="entry name" value="DUF6624"/>
    <property type="match status" value="1"/>
</dbReference>
<organism evidence="1 2">
    <name type="scientific">Aquimarina addita</name>
    <dbReference type="NCBI Taxonomy" id="870485"/>
    <lineage>
        <taxon>Bacteria</taxon>
        <taxon>Pseudomonadati</taxon>
        <taxon>Bacteroidota</taxon>
        <taxon>Flavobacteriia</taxon>
        <taxon>Flavobacteriales</taxon>
        <taxon>Flavobacteriaceae</taxon>
        <taxon>Aquimarina</taxon>
    </lineage>
</organism>
<dbReference type="Proteomes" id="UP001500459">
    <property type="component" value="Unassembled WGS sequence"/>
</dbReference>